<protein>
    <submittedName>
        <fullName evidence="2 4">Uncharacterized protein</fullName>
    </submittedName>
</protein>
<gene>
    <name evidence="2" type="ORF">SBAD_LOCUS13172</name>
</gene>
<reference evidence="4" key="1">
    <citation type="submission" date="2016-06" db="UniProtKB">
        <authorList>
            <consortium name="WormBaseParasite"/>
        </authorList>
    </citation>
    <scope>IDENTIFICATION</scope>
</reference>
<reference evidence="2 3" key="2">
    <citation type="submission" date="2018-11" db="EMBL/GenBank/DDBJ databases">
        <authorList>
            <consortium name="Pathogen Informatics"/>
        </authorList>
    </citation>
    <scope>NUCLEOTIDE SEQUENCE [LARGE SCALE GENOMIC DNA]</scope>
</reference>
<dbReference type="Proteomes" id="UP000270296">
    <property type="component" value="Unassembled WGS sequence"/>
</dbReference>
<accession>A0A183JBC4</accession>
<evidence type="ECO:0000313" key="2">
    <source>
        <dbReference type="EMBL" id="VDP54982.1"/>
    </source>
</evidence>
<sequence>MASVSESTHSSSEYPPTDPLLPNSESYAMYRDDGIEEHRLDENVFSD</sequence>
<feature type="region of interest" description="Disordered" evidence="1">
    <location>
        <begin position="1"/>
        <end position="25"/>
    </location>
</feature>
<dbReference type="WBParaSite" id="SBAD_0001358901-mRNA-1">
    <property type="protein sequence ID" value="SBAD_0001358901-mRNA-1"/>
    <property type="gene ID" value="SBAD_0001358901"/>
</dbReference>
<evidence type="ECO:0000313" key="4">
    <source>
        <dbReference type="WBParaSite" id="SBAD_0001358901-mRNA-1"/>
    </source>
</evidence>
<name>A0A183JBC4_9BILA</name>
<feature type="compositionally biased region" description="Low complexity" evidence="1">
    <location>
        <begin position="1"/>
        <end position="12"/>
    </location>
</feature>
<keyword evidence="3" id="KW-1185">Reference proteome</keyword>
<dbReference type="AlphaFoldDB" id="A0A183JBC4"/>
<evidence type="ECO:0000256" key="1">
    <source>
        <dbReference type="SAM" id="MobiDB-lite"/>
    </source>
</evidence>
<dbReference type="EMBL" id="UZAM01020941">
    <property type="protein sequence ID" value="VDP54982.1"/>
    <property type="molecule type" value="Genomic_DNA"/>
</dbReference>
<evidence type="ECO:0000313" key="3">
    <source>
        <dbReference type="Proteomes" id="UP000270296"/>
    </source>
</evidence>
<organism evidence="4">
    <name type="scientific">Soboliphyme baturini</name>
    <dbReference type="NCBI Taxonomy" id="241478"/>
    <lineage>
        <taxon>Eukaryota</taxon>
        <taxon>Metazoa</taxon>
        <taxon>Ecdysozoa</taxon>
        <taxon>Nematoda</taxon>
        <taxon>Enoplea</taxon>
        <taxon>Dorylaimia</taxon>
        <taxon>Dioctophymatida</taxon>
        <taxon>Dioctophymatoidea</taxon>
        <taxon>Soboliphymatidae</taxon>
        <taxon>Soboliphyme</taxon>
    </lineage>
</organism>
<proteinExistence type="predicted"/>